<comment type="caution">
    <text evidence="4">The sequence shown here is derived from an EMBL/GenBank/DDBJ whole genome shotgun (WGS) entry which is preliminary data.</text>
</comment>
<dbReference type="PANTHER" id="PTHR12741">
    <property type="entry name" value="LYST-INTERACTING PROTEIN LIP5 DOPAMINE RESPONSIVE PROTEIN DRG-1"/>
    <property type="match status" value="1"/>
</dbReference>
<dbReference type="InterPro" id="IPR003440">
    <property type="entry name" value="Glyco_trans_48_dom"/>
</dbReference>
<dbReference type="PANTHER" id="PTHR12741:SF67">
    <property type="entry name" value="CALLOSE SYNTHASE 10"/>
    <property type="match status" value="1"/>
</dbReference>
<organism evidence="4 5">
    <name type="scientific">Lactuca sativa</name>
    <name type="common">Garden lettuce</name>
    <dbReference type="NCBI Taxonomy" id="4236"/>
    <lineage>
        <taxon>Eukaryota</taxon>
        <taxon>Viridiplantae</taxon>
        <taxon>Streptophyta</taxon>
        <taxon>Embryophyta</taxon>
        <taxon>Tracheophyta</taxon>
        <taxon>Spermatophyta</taxon>
        <taxon>Magnoliopsida</taxon>
        <taxon>eudicotyledons</taxon>
        <taxon>Gunneridae</taxon>
        <taxon>Pentapetalae</taxon>
        <taxon>asterids</taxon>
        <taxon>campanulids</taxon>
        <taxon>Asterales</taxon>
        <taxon>Asteraceae</taxon>
        <taxon>Cichorioideae</taxon>
        <taxon>Cichorieae</taxon>
        <taxon>Lactucinae</taxon>
        <taxon>Lactuca</taxon>
    </lineage>
</organism>
<feature type="domain" description="Glycosyl transferase 48" evidence="3">
    <location>
        <begin position="7"/>
        <end position="165"/>
    </location>
</feature>
<evidence type="ECO:0000256" key="2">
    <source>
        <dbReference type="SAM" id="Phobius"/>
    </source>
</evidence>
<keyword evidence="2" id="KW-1133">Transmembrane helix</keyword>
<sequence>MKSKIGVFTAVPMVMGFILELGLLKAILGFITMQLQLCSVFFTFSLGTRTHYFGRTILHGGSKYRATGRGFVVQHIKFADNYRLYSRSHFVKLLVVTLLRIVYIGYEYTKGDSVSYVLLTLSSCFLVVSWLFVSYIFNPSSFEWQKVVEYFNDWTNWLMYKGGVGVGNPGEMKNNQRAFYKLHLTRNNTSLSDQRLSISLRYYLVLVMKDKVHIQSVVELTNGSSEDTKEQSDSDSPDNNPQYKTVYVGNLVPEARPLNPKIYLYETSLEQLRAESCNKLKVDGIVPLLMLLETKCVIFLIISCKLVL</sequence>
<keyword evidence="5" id="KW-1185">Reference proteome</keyword>
<dbReference type="Pfam" id="PF02364">
    <property type="entry name" value="Glucan_synthase"/>
    <property type="match status" value="1"/>
</dbReference>
<feature type="transmembrane region" description="Helical" evidence="2">
    <location>
        <begin position="90"/>
        <end position="108"/>
    </location>
</feature>
<accession>A0A9R1UXJ3</accession>
<evidence type="ECO:0000313" key="4">
    <source>
        <dbReference type="EMBL" id="KAJ0195104.1"/>
    </source>
</evidence>
<dbReference type="AlphaFoldDB" id="A0A9R1UXJ3"/>
<dbReference type="GO" id="GO:0003843">
    <property type="term" value="F:1,3-beta-D-glucan synthase activity"/>
    <property type="evidence" value="ECO:0007669"/>
    <property type="project" value="InterPro"/>
</dbReference>
<gene>
    <name evidence="4" type="ORF">LSAT_V11C700376540</name>
</gene>
<dbReference type="Proteomes" id="UP000235145">
    <property type="component" value="Unassembled WGS sequence"/>
</dbReference>
<evidence type="ECO:0000256" key="1">
    <source>
        <dbReference type="SAM" id="MobiDB-lite"/>
    </source>
</evidence>
<proteinExistence type="predicted"/>
<keyword evidence="2" id="KW-0812">Transmembrane</keyword>
<evidence type="ECO:0000313" key="5">
    <source>
        <dbReference type="Proteomes" id="UP000235145"/>
    </source>
</evidence>
<dbReference type="GO" id="GO:0006075">
    <property type="term" value="P:(1-&gt;3)-beta-D-glucan biosynthetic process"/>
    <property type="evidence" value="ECO:0007669"/>
    <property type="project" value="InterPro"/>
</dbReference>
<dbReference type="EMBL" id="NBSK02000007">
    <property type="protein sequence ID" value="KAJ0195104.1"/>
    <property type="molecule type" value="Genomic_DNA"/>
</dbReference>
<feature type="transmembrane region" description="Helical" evidence="2">
    <location>
        <begin position="26"/>
        <end position="46"/>
    </location>
</feature>
<reference evidence="4 5" key="1">
    <citation type="journal article" date="2017" name="Nat. Commun.">
        <title>Genome assembly with in vitro proximity ligation data and whole-genome triplication in lettuce.</title>
        <authorList>
            <person name="Reyes-Chin-Wo S."/>
            <person name="Wang Z."/>
            <person name="Yang X."/>
            <person name="Kozik A."/>
            <person name="Arikit S."/>
            <person name="Song C."/>
            <person name="Xia L."/>
            <person name="Froenicke L."/>
            <person name="Lavelle D.O."/>
            <person name="Truco M.J."/>
            <person name="Xia R."/>
            <person name="Zhu S."/>
            <person name="Xu C."/>
            <person name="Xu H."/>
            <person name="Xu X."/>
            <person name="Cox K."/>
            <person name="Korf I."/>
            <person name="Meyers B.C."/>
            <person name="Michelmore R.W."/>
        </authorList>
    </citation>
    <scope>NUCLEOTIDE SEQUENCE [LARGE SCALE GENOMIC DNA]</scope>
    <source>
        <strain evidence="5">cv. Salinas</strain>
        <tissue evidence="4">Seedlings</tissue>
    </source>
</reference>
<name>A0A9R1UXJ3_LACSA</name>
<protein>
    <recommendedName>
        <fullName evidence="3">Glycosyl transferase 48 domain-containing protein</fullName>
    </recommendedName>
</protein>
<feature type="region of interest" description="Disordered" evidence="1">
    <location>
        <begin position="223"/>
        <end position="242"/>
    </location>
</feature>
<feature type="transmembrane region" description="Helical" evidence="2">
    <location>
        <begin position="114"/>
        <end position="137"/>
    </location>
</feature>
<dbReference type="GO" id="GO:0016020">
    <property type="term" value="C:membrane"/>
    <property type="evidence" value="ECO:0007669"/>
    <property type="project" value="InterPro"/>
</dbReference>
<dbReference type="GO" id="GO:0000148">
    <property type="term" value="C:1,3-beta-D-glucan synthase complex"/>
    <property type="evidence" value="ECO:0007669"/>
    <property type="project" value="InterPro"/>
</dbReference>
<keyword evidence="2" id="KW-0472">Membrane</keyword>
<evidence type="ECO:0000259" key="3">
    <source>
        <dbReference type="Pfam" id="PF02364"/>
    </source>
</evidence>